<evidence type="ECO:0000256" key="1">
    <source>
        <dbReference type="SAM" id="Phobius"/>
    </source>
</evidence>
<evidence type="ECO:0000313" key="3">
    <source>
        <dbReference type="Proteomes" id="UP001239169"/>
    </source>
</evidence>
<evidence type="ECO:0000313" key="2">
    <source>
        <dbReference type="EMBL" id="WGX75699.1"/>
    </source>
</evidence>
<gene>
    <name evidence="2" type="ORF">QJS64_17435</name>
</gene>
<feature type="transmembrane region" description="Helical" evidence="1">
    <location>
        <begin position="46"/>
        <end position="64"/>
    </location>
</feature>
<keyword evidence="3" id="KW-1185">Reference proteome</keyword>
<accession>A0ABY8R2B5</accession>
<organism evidence="2 3">
    <name type="scientific">Paraclostridium bifermentans</name>
    <name type="common">Clostridium bifermentans</name>
    <dbReference type="NCBI Taxonomy" id="1490"/>
    <lineage>
        <taxon>Bacteria</taxon>
        <taxon>Bacillati</taxon>
        <taxon>Bacillota</taxon>
        <taxon>Clostridia</taxon>
        <taxon>Peptostreptococcales</taxon>
        <taxon>Peptostreptococcaceae</taxon>
        <taxon>Paraclostridium</taxon>
    </lineage>
</organism>
<name>A0ABY8R2B5_PARBF</name>
<dbReference type="Proteomes" id="UP001239169">
    <property type="component" value="Chromosome"/>
</dbReference>
<keyword evidence="1" id="KW-0812">Transmembrane</keyword>
<proteinExistence type="predicted"/>
<keyword evidence="1" id="KW-1133">Transmembrane helix</keyword>
<reference evidence="2 3" key="1">
    <citation type="submission" date="2023-04" db="EMBL/GenBank/DDBJ databases">
        <title>Bacteria Genome Submission.</title>
        <authorList>
            <person name="Isaac P."/>
        </authorList>
    </citation>
    <scope>NUCLEOTIDE SEQUENCE [LARGE SCALE GENOMIC DNA]</scope>
    <source>
        <strain evidence="2 3">SampleS7P1</strain>
    </source>
</reference>
<protein>
    <submittedName>
        <fullName evidence="2">Uncharacterized protein</fullName>
    </submittedName>
</protein>
<sequence>MAIYGMICARTFIKATKQKTARSVCIYSIILQGVCFSFVRLQFTDVYYAIAVMFILGFAYKKTITADC</sequence>
<dbReference type="EMBL" id="CP124685">
    <property type="protein sequence ID" value="WGX75699.1"/>
    <property type="molecule type" value="Genomic_DNA"/>
</dbReference>
<keyword evidence="1" id="KW-0472">Membrane</keyword>
<feature type="transmembrane region" description="Helical" evidence="1">
    <location>
        <begin position="21"/>
        <end position="40"/>
    </location>
</feature>